<sequence length="176" mass="19996">MKTIVIYTSQTGFTKRYAEWIAERMNADILDLKEAKKKENSFFDGYDAIVYGGWCMAGKVAKSSWYLGKAPGWKGKKLAVFAVGCSPDGTPEVAEALKQLLTEEQRQYIKAFYCQGGINYERMSVPYRMAMKLFAKSLKNRKNATAKEKEMGEFIAQNHDLADIRYIEPIVAYLEA</sequence>
<gene>
    <name evidence="1" type="ORF">JYE49_02580</name>
</gene>
<organism evidence="1 2">
    <name type="scientific">Aristaeella hokkaidonensis</name>
    <dbReference type="NCBI Taxonomy" id="3046382"/>
    <lineage>
        <taxon>Bacteria</taxon>
        <taxon>Bacillati</taxon>
        <taxon>Bacillota</taxon>
        <taxon>Clostridia</taxon>
        <taxon>Eubacteriales</taxon>
        <taxon>Aristaeellaceae</taxon>
        <taxon>Aristaeella</taxon>
    </lineage>
</organism>
<proteinExistence type="predicted"/>
<dbReference type="EMBL" id="CP068393">
    <property type="protein sequence ID" value="QUC67606.1"/>
    <property type="molecule type" value="Genomic_DNA"/>
</dbReference>
<keyword evidence="2" id="KW-1185">Reference proteome</keyword>
<dbReference type="Proteomes" id="UP000682782">
    <property type="component" value="Chromosome"/>
</dbReference>
<reference evidence="1" key="1">
    <citation type="submission" date="2021-01" db="EMBL/GenBank/DDBJ databases">
        <title>Complete genome sequence of Clostridiales bacterium R-7.</title>
        <authorList>
            <person name="Mahoney-Kurpe S.C."/>
            <person name="Palevich N."/>
            <person name="Koike S."/>
            <person name="Moon C.D."/>
            <person name="Attwood G.T."/>
        </authorList>
    </citation>
    <scope>NUCLEOTIDE SEQUENCE</scope>
    <source>
        <strain evidence="1">R-7</strain>
    </source>
</reference>
<name>A0AC61N6W2_9FIRM</name>
<evidence type="ECO:0000313" key="2">
    <source>
        <dbReference type="Proteomes" id="UP000682782"/>
    </source>
</evidence>
<evidence type="ECO:0000313" key="1">
    <source>
        <dbReference type="EMBL" id="QUC67606.1"/>
    </source>
</evidence>
<protein>
    <submittedName>
        <fullName evidence="1">Flavodoxin</fullName>
    </submittedName>
</protein>
<accession>A0AC61N6W2</accession>